<accession>A0A1I3RER5</accession>
<organism evidence="3 4">
    <name type="scientific">Natronobacterium gregoryi</name>
    <dbReference type="NCBI Taxonomy" id="44930"/>
    <lineage>
        <taxon>Archaea</taxon>
        <taxon>Methanobacteriati</taxon>
        <taxon>Methanobacteriota</taxon>
        <taxon>Stenosarchaea group</taxon>
        <taxon>Halobacteria</taxon>
        <taxon>Halobacteriales</taxon>
        <taxon>Natrialbaceae</taxon>
        <taxon>Natronobacterium</taxon>
    </lineage>
</organism>
<dbReference type="RefSeq" id="WP_005580318.1">
    <property type="nucleotide sequence ID" value="NZ_FORO01000029.1"/>
</dbReference>
<feature type="domain" description="Methyltransferase type 11" evidence="2">
    <location>
        <begin position="62"/>
        <end position="157"/>
    </location>
</feature>
<dbReference type="GeneID" id="14210070"/>
<sequence length="256" mass="28563">MTEHSRENRRLWNEWSDDFQAVWNADTGNGELPPTPSPFESDAPGGRQPEILTSVEGKEYVELGCGGGQGTVGTAELGAETVVGVDFSGEQLRHARQLREFCGVDVQFVTGDVTDLPLADDRFDIASSEWAFQMVAHLDEALDEAHRVLRDSGVFVLSAPHPVYETLDTDKGTVDGNYFDTGPRKITIDEDYESTLTVFDRTVADLHNGLVDAGFEVRRIIEHRQREVEENQPSETDLPEILWNVPKSVRFWAVAE</sequence>
<gene>
    <name evidence="3" type="ORF">SAMN05443661_12942</name>
</gene>
<dbReference type="InterPro" id="IPR013216">
    <property type="entry name" value="Methyltransf_11"/>
</dbReference>
<dbReference type="GO" id="GO:0032259">
    <property type="term" value="P:methylation"/>
    <property type="evidence" value="ECO:0007669"/>
    <property type="project" value="UniProtKB-KW"/>
</dbReference>
<dbReference type="Pfam" id="PF08241">
    <property type="entry name" value="Methyltransf_11"/>
    <property type="match status" value="1"/>
</dbReference>
<keyword evidence="3" id="KW-0808">Transferase</keyword>
<dbReference type="AlphaFoldDB" id="A0A1I3RER5"/>
<dbReference type="Proteomes" id="UP000182829">
    <property type="component" value="Unassembled WGS sequence"/>
</dbReference>
<dbReference type="OrthoDB" id="57427at2157"/>
<dbReference type="Gene3D" id="3.40.50.150">
    <property type="entry name" value="Vaccinia Virus protein VP39"/>
    <property type="match status" value="1"/>
</dbReference>
<dbReference type="CDD" id="cd02440">
    <property type="entry name" value="AdoMet_MTases"/>
    <property type="match status" value="1"/>
</dbReference>
<dbReference type="InterPro" id="IPR029063">
    <property type="entry name" value="SAM-dependent_MTases_sf"/>
</dbReference>
<dbReference type="PANTHER" id="PTHR43591">
    <property type="entry name" value="METHYLTRANSFERASE"/>
    <property type="match status" value="1"/>
</dbReference>
<protein>
    <submittedName>
        <fullName evidence="3">Methyltransferase domain-containing protein</fullName>
    </submittedName>
</protein>
<evidence type="ECO:0000256" key="1">
    <source>
        <dbReference type="SAM" id="MobiDB-lite"/>
    </source>
</evidence>
<dbReference type="SUPFAM" id="SSF53335">
    <property type="entry name" value="S-adenosyl-L-methionine-dependent methyltransferases"/>
    <property type="match status" value="1"/>
</dbReference>
<evidence type="ECO:0000259" key="2">
    <source>
        <dbReference type="Pfam" id="PF08241"/>
    </source>
</evidence>
<proteinExistence type="predicted"/>
<evidence type="ECO:0000313" key="3">
    <source>
        <dbReference type="EMBL" id="SFJ43787.1"/>
    </source>
</evidence>
<dbReference type="EMBL" id="FORO01000029">
    <property type="protein sequence ID" value="SFJ43787.1"/>
    <property type="molecule type" value="Genomic_DNA"/>
</dbReference>
<dbReference type="OMA" id="VWCPEGL"/>
<dbReference type="GO" id="GO:0008757">
    <property type="term" value="F:S-adenosylmethionine-dependent methyltransferase activity"/>
    <property type="evidence" value="ECO:0007669"/>
    <property type="project" value="InterPro"/>
</dbReference>
<name>A0A1I3RER5_9EURY</name>
<feature type="region of interest" description="Disordered" evidence="1">
    <location>
        <begin position="24"/>
        <end position="47"/>
    </location>
</feature>
<keyword evidence="3" id="KW-0489">Methyltransferase</keyword>
<reference evidence="3 4" key="1">
    <citation type="submission" date="2016-10" db="EMBL/GenBank/DDBJ databases">
        <authorList>
            <person name="de Groot N.N."/>
        </authorList>
    </citation>
    <scope>NUCLEOTIDE SEQUENCE [LARGE SCALE GENOMIC DNA]</scope>
    <source>
        <strain evidence="3 4">SP2</strain>
    </source>
</reference>
<evidence type="ECO:0000313" key="4">
    <source>
        <dbReference type="Proteomes" id="UP000182829"/>
    </source>
</evidence>